<dbReference type="InterPro" id="IPR013780">
    <property type="entry name" value="Glyco_hydro_b"/>
</dbReference>
<comment type="similarity">
    <text evidence="3">Belongs to the glycosyl hydrolase 13 family.</text>
</comment>
<evidence type="ECO:0000256" key="11">
    <source>
        <dbReference type="ARBA" id="ARBA00023295"/>
    </source>
</evidence>
<keyword evidence="8 14" id="KW-1015">Disulfide bond</keyword>
<feature type="disulfide bond" evidence="14">
    <location>
        <begin position="52"/>
        <end position="58"/>
    </location>
</feature>
<keyword evidence="5" id="KW-0479">Metal-binding</keyword>
<comment type="cofactor">
    <cofactor evidence="2">
        <name>Ca(2+)</name>
        <dbReference type="ChEBI" id="CHEBI:29108"/>
    </cofactor>
</comment>
<evidence type="ECO:0000256" key="7">
    <source>
        <dbReference type="ARBA" id="ARBA00022837"/>
    </source>
</evidence>
<feature type="binding site" evidence="15">
    <location>
        <position position="227"/>
    </location>
    <ligand>
        <name>substrate</name>
    </ligand>
</feature>
<proteinExistence type="inferred from homology"/>
<evidence type="ECO:0000256" key="1">
    <source>
        <dbReference type="ARBA" id="ARBA00000548"/>
    </source>
</evidence>
<dbReference type="InterPro" id="IPR015340">
    <property type="entry name" value="A_amylase_C_dom"/>
</dbReference>
<keyword evidence="11" id="KW-0326">Glycosidase</keyword>
<feature type="domain" description="Glycosyl hydrolase family 13 catalytic" evidence="18">
    <location>
        <begin position="35"/>
        <end position="392"/>
    </location>
</feature>
<keyword evidence="10" id="KW-0119">Carbohydrate metabolism</keyword>
<dbReference type="GO" id="GO:0004556">
    <property type="term" value="F:alpha-amylase activity"/>
    <property type="evidence" value="ECO:0007669"/>
    <property type="project" value="UniProtKB-EC"/>
</dbReference>
<dbReference type="FunFam" id="3.20.20.80:FF:000120">
    <property type="entry name" value="Alpha-amylase A"/>
    <property type="match status" value="1"/>
</dbReference>
<protein>
    <recommendedName>
        <fullName evidence="4">alpha-amylase</fullName>
        <ecNumber evidence="4">3.2.1.1</ecNumber>
    </recommendedName>
</protein>
<gene>
    <name evidence="19" type="ORF">BT67DRAFT_93040</name>
</gene>
<evidence type="ECO:0000256" key="17">
    <source>
        <dbReference type="SAM" id="SignalP"/>
    </source>
</evidence>
<dbReference type="AlphaFoldDB" id="A0AAN6ZBJ3"/>
<keyword evidence="7" id="KW-0106">Calcium</keyword>
<evidence type="ECO:0000256" key="3">
    <source>
        <dbReference type="ARBA" id="ARBA00008061"/>
    </source>
</evidence>
<feature type="active site" description="Nucleophile" evidence="12">
    <location>
        <position position="229"/>
    </location>
</feature>
<dbReference type="Gene3D" id="3.20.20.80">
    <property type="entry name" value="Glycosidases"/>
    <property type="match status" value="1"/>
</dbReference>
<evidence type="ECO:0000256" key="13">
    <source>
        <dbReference type="PIRSR" id="PIRSR001024-2"/>
    </source>
</evidence>
<keyword evidence="9" id="KW-0325">Glycoprotein</keyword>
<evidence type="ECO:0000256" key="12">
    <source>
        <dbReference type="PIRSR" id="PIRSR001024-1"/>
    </source>
</evidence>
<feature type="chain" id="PRO_5042917018" description="alpha-amylase" evidence="17">
    <location>
        <begin position="26"/>
        <end position="533"/>
    </location>
</feature>
<dbReference type="Pfam" id="PF00128">
    <property type="entry name" value="Alpha-amylase"/>
    <property type="match status" value="1"/>
</dbReference>
<dbReference type="Proteomes" id="UP001304895">
    <property type="component" value="Unassembled WGS sequence"/>
</dbReference>
<comment type="catalytic activity">
    <reaction evidence="1">
        <text>Endohydrolysis of (1-&gt;4)-alpha-D-glucosidic linkages in polysaccharides containing three or more (1-&gt;4)-alpha-linked D-glucose units.</text>
        <dbReference type="EC" id="3.2.1.1"/>
    </reaction>
</comment>
<feature type="disulfide bond" evidence="14">
    <location>
        <begin position="173"/>
        <end position="187"/>
    </location>
</feature>
<feature type="disulfide bond" evidence="14">
    <location>
        <begin position="461"/>
        <end position="496"/>
    </location>
</feature>
<name>A0AAN6ZBJ3_9PEZI</name>
<dbReference type="PANTHER" id="PTHR10357:SF208">
    <property type="entry name" value="ALPHA-AMYLASE"/>
    <property type="match status" value="1"/>
</dbReference>
<evidence type="ECO:0000256" key="6">
    <source>
        <dbReference type="ARBA" id="ARBA00022801"/>
    </source>
</evidence>
<feature type="binding site" evidence="15">
    <location>
        <position position="367"/>
    </location>
    <ligand>
        <name>substrate</name>
    </ligand>
</feature>
<evidence type="ECO:0000256" key="10">
    <source>
        <dbReference type="ARBA" id="ARBA00023277"/>
    </source>
</evidence>
<feature type="binding site" evidence="15">
    <location>
        <position position="257"/>
    </location>
    <ligand>
        <name>substrate</name>
    </ligand>
</feature>
<comment type="caution">
    <text evidence="19">The sequence shown here is derived from an EMBL/GenBank/DDBJ whole genome shotgun (WGS) entry which is preliminary data.</text>
</comment>
<feature type="site" description="Transition state stabilizer" evidence="13">
    <location>
        <position position="320"/>
    </location>
</feature>
<feature type="transmembrane region" description="Helical" evidence="16">
    <location>
        <begin position="510"/>
        <end position="532"/>
    </location>
</feature>
<evidence type="ECO:0000256" key="2">
    <source>
        <dbReference type="ARBA" id="ARBA00001913"/>
    </source>
</evidence>
<dbReference type="InterPro" id="IPR013777">
    <property type="entry name" value="A-amylase-like"/>
</dbReference>
<dbReference type="SMART" id="SM00642">
    <property type="entry name" value="Aamy"/>
    <property type="match status" value="1"/>
</dbReference>
<keyword evidence="17" id="KW-0732">Signal</keyword>
<evidence type="ECO:0000256" key="16">
    <source>
        <dbReference type="SAM" id="Phobius"/>
    </source>
</evidence>
<evidence type="ECO:0000256" key="14">
    <source>
        <dbReference type="PIRSR" id="PIRSR001024-4"/>
    </source>
</evidence>
<evidence type="ECO:0000256" key="5">
    <source>
        <dbReference type="ARBA" id="ARBA00022723"/>
    </source>
</evidence>
<feature type="signal peptide" evidence="17">
    <location>
        <begin position="1"/>
        <end position="25"/>
    </location>
</feature>
<feature type="active site" description="Proton donor" evidence="12">
    <location>
        <position position="253"/>
    </location>
</feature>
<feature type="binding site" evidence="15">
    <location>
        <position position="103"/>
    </location>
    <ligand>
        <name>substrate</name>
    </ligand>
</feature>
<dbReference type="CDD" id="cd11319">
    <property type="entry name" value="AmyAc_euk_AmyA"/>
    <property type="match status" value="1"/>
</dbReference>
<feature type="disulfide bond" evidence="14">
    <location>
        <begin position="263"/>
        <end position="306"/>
    </location>
</feature>
<evidence type="ECO:0000256" key="8">
    <source>
        <dbReference type="ARBA" id="ARBA00023157"/>
    </source>
</evidence>
<dbReference type="PIRSF" id="PIRSF001024">
    <property type="entry name" value="Alph-amyl_fung"/>
    <property type="match status" value="1"/>
</dbReference>
<reference evidence="19" key="1">
    <citation type="journal article" date="2023" name="Mol. Phylogenet. Evol.">
        <title>Genome-scale phylogeny and comparative genomics of the fungal order Sordariales.</title>
        <authorList>
            <person name="Hensen N."/>
            <person name="Bonometti L."/>
            <person name="Westerberg I."/>
            <person name="Brannstrom I.O."/>
            <person name="Guillou S."/>
            <person name="Cros-Aarteil S."/>
            <person name="Calhoun S."/>
            <person name="Haridas S."/>
            <person name="Kuo A."/>
            <person name="Mondo S."/>
            <person name="Pangilinan J."/>
            <person name="Riley R."/>
            <person name="LaButti K."/>
            <person name="Andreopoulos B."/>
            <person name="Lipzen A."/>
            <person name="Chen C."/>
            <person name="Yan M."/>
            <person name="Daum C."/>
            <person name="Ng V."/>
            <person name="Clum A."/>
            <person name="Steindorff A."/>
            <person name="Ohm R.A."/>
            <person name="Martin F."/>
            <person name="Silar P."/>
            <person name="Natvig D.O."/>
            <person name="Lalanne C."/>
            <person name="Gautier V."/>
            <person name="Ament-Velasquez S.L."/>
            <person name="Kruys A."/>
            <person name="Hutchinson M.I."/>
            <person name="Powell A.J."/>
            <person name="Barry K."/>
            <person name="Miller A.N."/>
            <person name="Grigoriev I.V."/>
            <person name="Debuchy R."/>
            <person name="Gladieux P."/>
            <person name="Hiltunen Thoren M."/>
            <person name="Johannesson H."/>
        </authorList>
    </citation>
    <scope>NUCLEOTIDE SEQUENCE</scope>
    <source>
        <strain evidence="19">CBS 123565</strain>
    </source>
</reference>
<reference evidence="19" key="2">
    <citation type="submission" date="2023-05" db="EMBL/GenBank/DDBJ databases">
        <authorList>
            <consortium name="Lawrence Berkeley National Laboratory"/>
            <person name="Steindorff A."/>
            <person name="Hensen N."/>
            <person name="Bonometti L."/>
            <person name="Westerberg I."/>
            <person name="Brannstrom I.O."/>
            <person name="Guillou S."/>
            <person name="Cros-Aarteil S."/>
            <person name="Calhoun S."/>
            <person name="Haridas S."/>
            <person name="Kuo A."/>
            <person name="Mondo S."/>
            <person name="Pangilinan J."/>
            <person name="Riley R."/>
            <person name="Labutti K."/>
            <person name="Andreopoulos B."/>
            <person name="Lipzen A."/>
            <person name="Chen C."/>
            <person name="Yanf M."/>
            <person name="Daum C."/>
            <person name="Ng V."/>
            <person name="Clum A."/>
            <person name="Ohm R."/>
            <person name="Martin F."/>
            <person name="Silar P."/>
            <person name="Natvig D."/>
            <person name="Lalanne C."/>
            <person name="Gautier V."/>
            <person name="Ament-Velasquez S.L."/>
            <person name="Kruys A."/>
            <person name="Hutchinson M.I."/>
            <person name="Powell A.J."/>
            <person name="Barry K."/>
            <person name="Miller A.N."/>
            <person name="Grigoriev I.V."/>
            <person name="Debuchy R."/>
            <person name="Gladieux P."/>
            <person name="Thoren M.H."/>
            <person name="Johannesson H."/>
        </authorList>
    </citation>
    <scope>NUCLEOTIDE SEQUENCE</scope>
    <source>
        <strain evidence="19">CBS 123565</strain>
    </source>
</reference>
<keyword evidence="6 19" id="KW-0378">Hydrolase</keyword>
<dbReference type="GO" id="GO:0005509">
    <property type="term" value="F:calcium ion binding"/>
    <property type="evidence" value="ECO:0007669"/>
    <property type="project" value="InterPro"/>
</dbReference>
<accession>A0AAN6ZBJ3</accession>
<dbReference type="SUPFAM" id="SSF51445">
    <property type="entry name" value="(Trans)glycosidases"/>
    <property type="match status" value="1"/>
</dbReference>
<feature type="binding site" evidence="15">
    <location>
        <position position="320"/>
    </location>
    <ligand>
        <name>substrate</name>
    </ligand>
</feature>
<evidence type="ECO:0000313" key="20">
    <source>
        <dbReference type="Proteomes" id="UP001304895"/>
    </source>
</evidence>
<dbReference type="GO" id="GO:0016052">
    <property type="term" value="P:carbohydrate catabolic process"/>
    <property type="evidence" value="ECO:0007669"/>
    <property type="project" value="InterPro"/>
</dbReference>
<evidence type="ECO:0000256" key="4">
    <source>
        <dbReference type="ARBA" id="ARBA00012595"/>
    </source>
</evidence>
<dbReference type="EC" id="3.2.1.1" evidence="4"/>
<evidence type="ECO:0000259" key="18">
    <source>
        <dbReference type="SMART" id="SM00642"/>
    </source>
</evidence>
<evidence type="ECO:0000256" key="9">
    <source>
        <dbReference type="ARBA" id="ARBA00023180"/>
    </source>
</evidence>
<dbReference type="EMBL" id="MU853419">
    <property type="protein sequence ID" value="KAK4132187.1"/>
    <property type="molecule type" value="Genomic_DNA"/>
</dbReference>
<dbReference type="InterPro" id="IPR006047">
    <property type="entry name" value="GH13_cat_dom"/>
</dbReference>
<dbReference type="Gene3D" id="2.60.40.1180">
    <property type="entry name" value="Golgi alpha-mannosidase II"/>
    <property type="match status" value="1"/>
</dbReference>
<sequence>MRTSLIGAAAAAALAFAGLGSAADAEKWKSRSIYQVMVDRFARTDGSTTDNCDVSRFCGGTWKGLMNHLDYIQDMGFTAVQISPIVKNLEEHTAVGEAYHGYWSVDNYALNPRFGTEKDLKALITEMHKRDMLLMVDVVVNNMVQAFDNVIPPKVDYSKFNPFDDKKYFHPYCNVTQWENSTDYQKCWLYPYGVALADLNTESPAVVNELGSWIKGLVSNYSIDGLRIDAAKHVNDEFLPKFVAASGIFALGEVLTGEPEDMCRYQTRGLLPGMPNYLEYYPLNEAFNGGSLLDVADLRNKAATSCNDTTVLGSFIENHDMPRFANRNDDLALAANAMTYILLNDGIPTVYQGQEQHFKGNSTPFNREPVWGAGYNKTAPLYVLTSTLNKVRNHAIKLSPNYIGKTSETLWADVNHLCLKKGPDGSQIVFCINNKSSKGSSYTASIGGFKANDKVVDVLRCKTVTADGTGNITMYMGQGEPRVYVKATTLKDTGLCTETQEDGPIEEKSGAAALGMTGGLLFAAIFGWGLLFA</sequence>
<dbReference type="InterPro" id="IPR017853">
    <property type="entry name" value="GH"/>
</dbReference>
<dbReference type="SUPFAM" id="SSF51011">
    <property type="entry name" value="Glycosyl hydrolase domain"/>
    <property type="match status" value="1"/>
</dbReference>
<evidence type="ECO:0000256" key="15">
    <source>
        <dbReference type="PIRSR" id="PIRSR001024-5"/>
    </source>
</evidence>
<keyword evidence="16" id="KW-0472">Membrane</keyword>
<dbReference type="PANTHER" id="PTHR10357">
    <property type="entry name" value="ALPHA-AMYLASE FAMILY MEMBER"/>
    <property type="match status" value="1"/>
</dbReference>
<evidence type="ECO:0000313" key="19">
    <source>
        <dbReference type="EMBL" id="KAK4132187.1"/>
    </source>
</evidence>
<dbReference type="Pfam" id="PF09260">
    <property type="entry name" value="A_amylase_dom_C"/>
    <property type="match status" value="1"/>
</dbReference>
<keyword evidence="16" id="KW-1133">Transmembrane helix</keyword>
<keyword evidence="20" id="KW-1185">Reference proteome</keyword>
<keyword evidence="16" id="KW-0812">Transmembrane</keyword>
<organism evidence="19 20">
    <name type="scientific">Trichocladium antarcticum</name>
    <dbReference type="NCBI Taxonomy" id="1450529"/>
    <lineage>
        <taxon>Eukaryota</taxon>
        <taxon>Fungi</taxon>
        <taxon>Dikarya</taxon>
        <taxon>Ascomycota</taxon>
        <taxon>Pezizomycotina</taxon>
        <taxon>Sordariomycetes</taxon>
        <taxon>Sordariomycetidae</taxon>
        <taxon>Sordariales</taxon>
        <taxon>Chaetomiaceae</taxon>
        <taxon>Trichocladium</taxon>
    </lineage>
</organism>